<evidence type="ECO:0000256" key="7">
    <source>
        <dbReference type="ARBA" id="ARBA00022840"/>
    </source>
</evidence>
<evidence type="ECO:0000256" key="2">
    <source>
        <dbReference type="ARBA" id="ARBA00012438"/>
    </source>
</evidence>
<dbReference type="EMBL" id="CP137524">
    <property type="protein sequence ID" value="WOT34598.1"/>
    <property type="molecule type" value="Genomic_DNA"/>
</dbReference>
<evidence type="ECO:0000256" key="8">
    <source>
        <dbReference type="ARBA" id="ARBA00023012"/>
    </source>
</evidence>
<evidence type="ECO:0000256" key="9">
    <source>
        <dbReference type="SAM" id="MobiDB-lite"/>
    </source>
</evidence>
<keyword evidence="5" id="KW-0547">Nucleotide-binding</keyword>
<evidence type="ECO:0000313" key="12">
    <source>
        <dbReference type="EMBL" id="WOT34598.1"/>
    </source>
</evidence>
<evidence type="ECO:0000256" key="3">
    <source>
        <dbReference type="ARBA" id="ARBA00022553"/>
    </source>
</evidence>
<gene>
    <name evidence="12" type="ORF">R5U08_10810</name>
</gene>
<evidence type="ECO:0000256" key="6">
    <source>
        <dbReference type="ARBA" id="ARBA00022777"/>
    </source>
</evidence>
<proteinExistence type="predicted"/>
<feature type="domain" description="Histidine kinase/HSP90-like ATPase" evidence="11">
    <location>
        <begin position="446"/>
        <end position="545"/>
    </location>
</feature>
<dbReference type="RefSeq" id="WP_317925043.1">
    <property type="nucleotide sequence ID" value="NZ_CP137524.1"/>
</dbReference>
<organism evidence="12 13">
    <name type="scientific">Streptomyces coeruleorubidus</name>
    <dbReference type="NCBI Taxonomy" id="116188"/>
    <lineage>
        <taxon>Bacteria</taxon>
        <taxon>Bacillati</taxon>
        <taxon>Actinomycetota</taxon>
        <taxon>Actinomycetes</taxon>
        <taxon>Kitasatosporales</taxon>
        <taxon>Streptomycetaceae</taxon>
        <taxon>Streptomyces</taxon>
    </lineage>
</organism>
<dbReference type="InterPro" id="IPR050482">
    <property type="entry name" value="Sensor_HK_TwoCompSys"/>
</dbReference>
<keyword evidence="6 12" id="KW-0418">Kinase</keyword>
<evidence type="ECO:0000256" key="5">
    <source>
        <dbReference type="ARBA" id="ARBA00022741"/>
    </source>
</evidence>
<reference evidence="12 13" key="2">
    <citation type="journal article" date="2024" name="Microb. Biotechnol.">
        <title>The involvement of multiple ABC transporters in daunorubicin efflux in Streptomyces coeruleorubidus.</title>
        <authorList>
            <person name="Dong J."/>
            <person name="Ning J."/>
            <person name="Tian Y."/>
            <person name="Li H."/>
            <person name="Chen H."/>
            <person name="Guan W."/>
        </authorList>
    </citation>
    <scope>NUCLEOTIDE SEQUENCE [LARGE SCALE GENOMIC DNA]</scope>
    <source>
        <strain evidence="12 13">CICC 11043</strain>
    </source>
</reference>
<dbReference type="PANTHER" id="PTHR24421:SF10">
    <property type="entry name" value="NITRATE_NITRITE SENSOR PROTEIN NARQ"/>
    <property type="match status" value="1"/>
</dbReference>
<accession>A0ABZ0KA18</accession>
<feature type="region of interest" description="Disordered" evidence="9">
    <location>
        <begin position="1"/>
        <end position="142"/>
    </location>
</feature>
<dbReference type="EC" id="2.7.13.3" evidence="2"/>
<dbReference type="Gene3D" id="3.30.565.10">
    <property type="entry name" value="Histidine kinase-like ATPase, C-terminal domain"/>
    <property type="match status" value="1"/>
</dbReference>
<dbReference type="Pfam" id="PF02518">
    <property type="entry name" value="HATPase_c"/>
    <property type="match status" value="1"/>
</dbReference>
<dbReference type="Gene3D" id="1.20.5.1930">
    <property type="match status" value="1"/>
</dbReference>
<name>A0ABZ0KA18_STRC4</name>
<dbReference type="InterPro" id="IPR003594">
    <property type="entry name" value="HATPase_dom"/>
</dbReference>
<dbReference type="SUPFAM" id="SSF55874">
    <property type="entry name" value="ATPase domain of HSP90 chaperone/DNA topoisomerase II/histidine kinase"/>
    <property type="match status" value="1"/>
</dbReference>
<dbReference type="GO" id="GO:0016301">
    <property type="term" value="F:kinase activity"/>
    <property type="evidence" value="ECO:0007669"/>
    <property type="project" value="UniProtKB-KW"/>
</dbReference>
<dbReference type="InterPro" id="IPR011712">
    <property type="entry name" value="Sig_transdc_His_kin_sub3_dim/P"/>
</dbReference>
<evidence type="ECO:0000256" key="10">
    <source>
        <dbReference type="SAM" id="Phobius"/>
    </source>
</evidence>
<reference evidence="12 13" key="1">
    <citation type="journal article" date="2021" name="J. Microbiol. Biotechnol.">
        <title>An Efficient Markerless Deletion System Suitable for the Industrial Strains of Streptomyces.</title>
        <authorList>
            <person name="Dong J."/>
            <person name="Wei J."/>
            <person name="Li H."/>
            <person name="Zhao S."/>
            <person name="Guan W."/>
        </authorList>
    </citation>
    <scope>NUCLEOTIDE SEQUENCE [LARGE SCALE GENOMIC DNA]</scope>
    <source>
        <strain evidence="12 13">CICC 11043</strain>
    </source>
</reference>
<keyword evidence="10" id="KW-1133">Transmembrane helix</keyword>
<feature type="transmembrane region" description="Helical" evidence="10">
    <location>
        <begin position="254"/>
        <end position="273"/>
    </location>
</feature>
<keyword evidence="10" id="KW-0472">Membrane</keyword>
<evidence type="ECO:0000256" key="4">
    <source>
        <dbReference type="ARBA" id="ARBA00022679"/>
    </source>
</evidence>
<keyword evidence="3" id="KW-0597">Phosphoprotein</keyword>
<feature type="transmembrane region" description="Helical" evidence="10">
    <location>
        <begin position="160"/>
        <end position="178"/>
    </location>
</feature>
<keyword evidence="13" id="KW-1185">Reference proteome</keyword>
<keyword evidence="10" id="KW-0812">Transmembrane</keyword>
<evidence type="ECO:0000313" key="13">
    <source>
        <dbReference type="Proteomes" id="UP001305002"/>
    </source>
</evidence>
<feature type="compositionally biased region" description="Basic and acidic residues" evidence="9">
    <location>
        <begin position="130"/>
        <end position="140"/>
    </location>
</feature>
<dbReference type="PANTHER" id="PTHR24421">
    <property type="entry name" value="NITRATE/NITRITE SENSOR PROTEIN NARX-RELATED"/>
    <property type="match status" value="1"/>
</dbReference>
<sequence>MSMTGERTGRLRRRPRTPEITTPPAGTVLPAHVRTGAPDIPVTSATPALPPGWERADARVGGAVGGSHTAMPVPANGGPAADGAQPPHGSPAPADESRRDGTDGGAAGGGATGGGATGGVGTGGAAGKSVRAEGRPKPAPEHPAIPIQINALQAMCRQVFGFRLAMIALATPTALINANEGLPTHLVGAAVVVTFMTSYVLFRDWERFGPLLLRHPTLLAADTLFGALLLISAGPGSTLAYVSVCTPLLAGLVYGWRGAAVFASLQALLLLLIQAAMEDPQPGIAESSLLPGLCVIAGAVGSSLRNLMLRFGAATQALTTVQARLAVTEAVGAERARLAREMHDSVAKTLHGVALAADGLAGSAGAAHMDVALVKQQADLVARSARRAAAESRELLADLRRESDPGQGTDVLVELAARTRDFSARTGIPAVYRPTGDHSVPPVPPAVARQLLTIASEAMENAHRHAGPTRVDVRAGVHGDLLRISVYDDGRGLPPGTTLEQLRRAGHFGLVGMVERAASVGARIRIGRGGHPKGTEVRLELPLAALTAPHG</sequence>
<feature type="compositionally biased region" description="Gly residues" evidence="9">
    <location>
        <begin position="103"/>
        <end position="126"/>
    </location>
</feature>
<feature type="transmembrane region" description="Helical" evidence="10">
    <location>
        <begin position="223"/>
        <end position="242"/>
    </location>
</feature>
<protein>
    <recommendedName>
        <fullName evidence="2">histidine kinase</fullName>
        <ecNumber evidence="2">2.7.13.3</ecNumber>
    </recommendedName>
</protein>
<dbReference type="InterPro" id="IPR036890">
    <property type="entry name" value="HATPase_C_sf"/>
</dbReference>
<keyword evidence="8" id="KW-0902">Two-component regulatory system</keyword>
<feature type="transmembrane region" description="Helical" evidence="10">
    <location>
        <begin position="184"/>
        <end position="202"/>
    </location>
</feature>
<keyword evidence="7" id="KW-0067">ATP-binding</keyword>
<dbReference type="CDD" id="cd16917">
    <property type="entry name" value="HATPase_UhpB-NarQ-NarX-like"/>
    <property type="match status" value="1"/>
</dbReference>
<dbReference type="Pfam" id="PF07730">
    <property type="entry name" value="HisKA_3"/>
    <property type="match status" value="1"/>
</dbReference>
<comment type="catalytic activity">
    <reaction evidence="1">
        <text>ATP + protein L-histidine = ADP + protein N-phospho-L-histidine.</text>
        <dbReference type="EC" id="2.7.13.3"/>
    </reaction>
</comment>
<evidence type="ECO:0000256" key="1">
    <source>
        <dbReference type="ARBA" id="ARBA00000085"/>
    </source>
</evidence>
<dbReference type="SMART" id="SM00387">
    <property type="entry name" value="HATPase_c"/>
    <property type="match status" value="1"/>
</dbReference>
<keyword evidence="4" id="KW-0808">Transferase</keyword>
<evidence type="ECO:0000259" key="11">
    <source>
        <dbReference type="SMART" id="SM00387"/>
    </source>
</evidence>
<dbReference type="Proteomes" id="UP001305002">
    <property type="component" value="Chromosome"/>
</dbReference>